<sequence>MIALRALDFVDGTLLEPVDRSAGANKWKKIDSIVTTWSLSSLSKELVDAFIYSSSAKNLWNEIIKRFGRSNGSLLFQLKREISILVQTNMSIAIYFTKLKKLWDELACLKPLPTCECGASNEIDAIDPLSSVNRAYFMVLRVENQRKINVTDDFNSALLAKYQIQKEKFQKLKKKGKAKINTTTNVFEEMPENGGKAKLSNAEWASTIQQEMAKYMQG</sequence>
<dbReference type="PANTHER" id="PTHR37610">
    <property type="entry name" value="CCHC-TYPE DOMAIN-CONTAINING PROTEIN"/>
    <property type="match status" value="1"/>
</dbReference>
<dbReference type="AlphaFoldDB" id="A0A2C9UUS8"/>
<reference evidence="1" key="1">
    <citation type="submission" date="2016-02" db="EMBL/GenBank/DDBJ databases">
        <title>WGS assembly of Manihot esculenta.</title>
        <authorList>
            <person name="Bredeson J.V."/>
            <person name="Prochnik S.E."/>
            <person name="Lyons J.B."/>
            <person name="Schmutz J."/>
            <person name="Grimwood J."/>
            <person name="Vrebalov J."/>
            <person name="Bart R.S."/>
            <person name="Amuge T."/>
            <person name="Ferguson M.E."/>
            <person name="Green R."/>
            <person name="Putnam N."/>
            <person name="Stites J."/>
            <person name="Rounsley S."/>
            <person name="Rokhsar D.S."/>
        </authorList>
    </citation>
    <scope>NUCLEOTIDE SEQUENCE [LARGE SCALE GENOMIC DNA]</scope>
    <source>
        <tissue evidence="1">Leaf</tissue>
    </source>
</reference>
<gene>
    <name evidence="1" type="ORF">MANES_12G081100</name>
</gene>
<dbReference type="EMBL" id="CM004398">
    <property type="protein sequence ID" value="OAY35207.1"/>
    <property type="molecule type" value="Genomic_DNA"/>
</dbReference>
<accession>A0A2C9UUS8</accession>
<name>A0A2C9UUS8_MANES</name>
<dbReference type="PANTHER" id="PTHR37610:SF40">
    <property type="entry name" value="OS01G0909600 PROTEIN"/>
    <property type="match status" value="1"/>
</dbReference>
<organism evidence="1">
    <name type="scientific">Manihot esculenta</name>
    <name type="common">Cassava</name>
    <name type="synonym">Jatropha manihot</name>
    <dbReference type="NCBI Taxonomy" id="3983"/>
    <lineage>
        <taxon>Eukaryota</taxon>
        <taxon>Viridiplantae</taxon>
        <taxon>Streptophyta</taxon>
        <taxon>Embryophyta</taxon>
        <taxon>Tracheophyta</taxon>
        <taxon>Spermatophyta</taxon>
        <taxon>Magnoliopsida</taxon>
        <taxon>eudicotyledons</taxon>
        <taxon>Gunneridae</taxon>
        <taxon>Pentapetalae</taxon>
        <taxon>rosids</taxon>
        <taxon>fabids</taxon>
        <taxon>Malpighiales</taxon>
        <taxon>Euphorbiaceae</taxon>
        <taxon>Crotonoideae</taxon>
        <taxon>Manihoteae</taxon>
        <taxon>Manihot</taxon>
    </lineage>
</organism>
<protein>
    <submittedName>
        <fullName evidence="1">Uncharacterized protein</fullName>
    </submittedName>
</protein>
<evidence type="ECO:0000313" key="1">
    <source>
        <dbReference type="EMBL" id="OAY35207.1"/>
    </source>
</evidence>
<proteinExistence type="predicted"/>